<evidence type="ECO:0000313" key="2">
    <source>
        <dbReference type="EMBL" id="AZS31799.1"/>
    </source>
</evidence>
<evidence type="ECO:0000256" key="1">
    <source>
        <dbReference type="SAM" id="Phobius"/>
    </source>
</evidence>
<reference evidence="2 3" key="1">
    <citation type="submission" date="2018-10" db="EMBL/GenBank/DDBJ databases">
        <title>Butyricimonas faecalis sp. nov., isolated from human faeces and emended description of the genus Butyricimonas.</title>
        <authorList>
            <person name="Le Roy T."/>
            <person name="Van der Smissen P."/>
            <person name="Paquot A."/>
            <person name="Delzenne N."/>
            <person name="Muccioli G."/>
            <person name="Collet J.-F."/>
            <person name="Cani P.D."/>
        </authorList>
    </citation>
    <scope>NUCLEOTIDE SEQUENCE [LARGE SCALE GENOMIC DNA]</scope>
    <source>
        <strain evidence="2 3">H184</strain>
    </source>
</reference>
<dbReference type="Proteomes" id="UP000270673">
    <property type="component" value="Chromosome"/>
</dbReference>
<dbReference type="AlphaFoldDB" id="A0A3S9VZ23"/>
<keyword evidence="3" id="KW-1185">Reference proteome</keyword>
<gene>
    <name evidence="2" type="ORF">D8S85_21105</name>
</gene>
<keyword evidence="1" id="KW-1133">Transmembrane helix</keyword>
<accession>A0A3S9VZ23</accession>
<dbReference type="EMBL" id="CP032819">
    <property type="protein sequence ID" value="AZS31799.1"/>
    <property type="molecule type" value="Genomic_DNA"/>
</dbReference>
<name>A0A3S9VZ23_9BACT</name>
<proteinExistence type="predicted"/>
<keyword evidence="1" id="KW-0812">Transmembrane</keyword>
<keyword evidence="1" id="KW-0472">Membrane</keyword>
<evidence type="ECO:0000313" key="3">
    <source>
        <dbReference type="Proteomes" id="UP000270673"/>
    </source>
</evidence>
<protein>
    <submittedName>
        <fullName evidence="2">Uncharacterized protein</fullName>
    </submittedName>
</protein>
<sequence length="119" mass="14437">MRFLDYFLLLVYRFAYSIRKDESVKFSARFFLSAYMWLLFLVLYWGIGIVGNHYHMDREIIAFMNEYGQPISFIVSILIAILMNVVYIKYRHFSDIELSYDSLSKSKRTWVKIFKFPNR</sequence>
<dbReference type="KEGG" id="buy:D8S85_21105"/>
<feature type="transmembrane region" description="Helical" evidence="1">
    <location>
        <begin position="26"/>
        <end position="47"/>
    </location>
</feature>
<organism evidence="2 3">
    <name type="scientific">Butyricimonas faecalis</name>
    <dbReference type="NCBI Taxonomy" id="2093856"/>
    <lineage>
        <taxon>Bacteria</taxon>
        <taxon>Pseudomonadati</taxon>
        <taxon>Bacteroidota</taxon>
        <taxon>Bacteroidia</taxon>
        <taxon>Bacteroidales</taxon>
        <taxon>Odoribacteraceae</taxon>
        <taxon>Butyricimonas</taxon>
    </lineage>
</organism>
<feature type="transmembrane region" description="Helical" evidence="1">
    <location>
        <begin position="67"/>
        <end position="88"/>
    </location>
</feature>